<evidence type="ECO:0000313" key="2">
    <source>
        <dbReference type="Proteomes" id="UP001232992"/>
    </source>
</evidence>
<dbReference type="EMBL" id="JAQOSQ010000032">
    <property type="protein sequence ID" value="MDJ1185383.1"/>
    <property type="molecule type" value="Genomic_DNA"/>
</dbReference>
<dbReference type="Proteomes" id="UP001232992">
    <property type="component" value="Unassembled WGS sequence"/>
</dbReference>
<sequence>MPHSNSNDSSATVNITTDWAIDFRANGSDSLSKLWSRQAIAG</sequence>
<comment type="caution">
    <text evidence="1">The sequence shown here is derived from an EMBL/GenBank/DDBJ whole genome shotgun (WGS) entry which is preliminary data.</text>
</comment>
<reference evidence="1 2" key="1">
    <citation type="submission" date="2023-01" db="EMBL/GenBank/DDBJ databases">
        <title>Novel diversity within Roseofilum (Cyanobacteria; Desertifilaceae) from marine benthic mats with descriptions of four novel species.</title>
        <authorList>
            <person name="Wang Y."/>
            <person name="Berthold D.E."/>
            <person name="Hu J."/>
            <person name="Lefler F.W."/>
            <person name="Laughinghouse H.D. IV."/>
        </authorList>
    </citation>
    <scope>NUCLEOTIDE SEQUENCE [LARGE SCALE GENOMIC DNA]</scope>
    <source>
        <strain evidence="1 2">BLCC-M143</strain>
    </source>
</reference>
<protein>
    <submittedName>
        <fullName evidence="1">Uncharacterized protein</fullName>
    </submittedName>
</protein>
<accession>A0ABT7C1R2</accession>
<organism evidence="1 2">
    <name type="scientific">Roseofilum casamattae BLCC-M143</name>
    <dbReference type="NCBI Taxonomy" id="3022442"/>
    <lineage>
        <taxon>Bacteria</taxon>
        <taxon>Bacillati</taxon>
        <taxon>Cyanobacteriota</taxon>
        <taxon>Cyanophyceae</taxon>
        <taxon>Desertifilales</taxon>
        <taxon>Desertifilaceae</taxon>
        <taxon>Roseofilum</taxon>
        <taxon>Roseofilum casamattae</taxon>
    </lineage>
</organism>
<keyword evidence="2" id="KW-1185">Reference proteome</keyword>
<proteinExistence type="predicted"/>
<gene>
    <name evidence="1" type="ORF">PMH09_19535</name>
</gene>
<evidence type="ECO:0000313" key="1">
    <source>
        <dbReference type="EMBL" id="MDJ1185383.1"/>
    </source>
</evidence>
<name>A0ABT7C1R2_9CYAN</name>